<evidence type="ECO:0000313" key="2">
    <source>
        <dbReference type="EMBL" id="MBR0665886.1"/>
    </source>
</evidence>
<proteinExistence type="predicted"/>
<dbReference type="EMBL" id="JAAGBB010000018">
    <property type="protein sequence ID" value="MBR0665886.1"/>
    <property type="molecule type" value="Genomic_DNA"/>
</dbReference>
<name>A0ABS5F003_9PROT</name>
<keyword evidence="1" id="KW-0472">Membrane</keyword>
<sequence>MDHRGDDVSPAYGMVTSGVGAMLLVAGLGFLLASLMAMTRAWRGGLPWWSGGLIWFTPSRQPPAARPHMRTALRRWLAAIPCLMAAVALLSLAGT</sequence>
<comment type="caution">
    <text evidence="2">The sequence shown here is derived from an EMBL/GenBank/DDBJ whole genome shotgun (WGS) entry which is preliminary data.</text>
</comment>
<evidence type="ECO:0000313" key="3">
    <source>
        <dbReference type="Proteomes" id="UP001196870"/>
    </source>
</evidence>
<organism evidence="2 3">
    <name type="scientific">Plastoroseomonas hellenica</name>
    <dbReference type="NCBI Taxonomy" id="2687306"/>
    <lineage>
        <taxon>Bacteria</taxon>
        <taxon>Pseudomonadati</taxon>
        <taxon>Pseudomonadota</taxon>
        <taxon>Alphaproteobacteria</taxon>
        <taxon>Acetobacterales</taxon>
        <taxon>Acetobacteraceae</taxon>
        <taxon>Plastoroseomonas</taxon>
    </lineage>
</organism>
<keyword evidence="1" id="KW-0812">Transmembrane</keyword>
<dbReference type="Proteomes" id="UP001196870">
    <property type="component" value="Unassembled WGS sequence"/>
</dbReference>
<evidence type="ECO:0000256" key="1">
    <source>
        <dbReference type="SAM" id="Phobius"/>
    </source>
</evidence>
<dbReference type="RefSeq" id="WP_211853555.1">
    <property type="nucleotide sequence ID" value="NZ_JAAGBB010000018.1"/>
</dbReference>
<keyword evidence="3" id="KW-1185">Reference proteome</keyword>
<keyword evidence="1" id="KW-1133">Transmembrane helix</keyword>
<protein>
    <submittedName>
        <fullName evidence="2">Uncharacterized protein</fullName>
    </submittedName>
</protein>
<accession>A0ABS5F003</accession>
<gene>
    <name evidence="2" type="ORF">GXW71_16125</name>
</gene>
<feature type="transmembrane region" description="Helical" evidence="1">
    <location>
        <begin position="76"/>
        <end position="94"/>
    </location>
</feature>
<reference evidence="3" key="1">
    <citation type="journal article" date="2021" name="Syst. Appl. Microbiol.">
        <title>Roseomonas hellenica sp. nov., isolated from roots of wild-growing Alkanna tinctoria.</title>
        <authorList>
            <person name="Rat A."/>
            <person name="Naranjo H.D."/>
            <person name="Lebbe L."/>
            <person name="Cnockaert M."/>
            <person name="Krigas N."/>
            <person name="Grigoriadou K."/>
            <person name="Maloupa E."/>
            <person name="Willems A."/>
        </authorList>
    </citation>
    <scope>NUCLEOTIDE SEQUENCE [LARGE SCALE GENOMIC DNA]</scope>
    <source>
        <strain evidence="3">LMG 31523</strain>
    </source>
</reference>
<feature type="transmembrane region" description="Helical" evidence="1">
    <location>
        <begin position="12"/>
        <end position="33"/>
    </location>
</feature>